<protein>
    <recommendedName>
        <fullName evidence="5">Translocation and assembly module TamB C-terminal domain-containing protein</fullName>
    </recommendedName>
</protein>
<dbReference type="PANTHER" id="PTHR36985:SF1">
    <property type="entry name" value="TRANSLOCATION AND ASSEMBLY MODULE SUBUNIT TAMB"/>
    <property type="match status" value="1"/>
</dbReference>
<organism evidence="6 7">
    <name type="scientific">Psychroflexus salarius</name>
    <dbReference type="NCBI Taxonomy" id="1155689"/>
    <lineage>
        <taxon>Bacteria</taxon>
        <taxon>Pseudomonadati</taxon>
        <taxon>Bacteroidota</taxon>
        <taxon>Flavobacteriia</taxon>
        <taxon>Flavobacteriales</taxon>
        <taxon>Flavobacteriaceae</taxon>
        <taxon>Psychroflexus</taxon>
    </lineage>
</organism>
<reference evidence="6 7" key="1">
    <citation type="submission" date="2016-11" db="EMBL/GenBank/DDBJ databases">
        <authorList>
            <person name="Jaros S."/>
            <person name="Januszkiewicz K."/>
            <person name="Wedrychowicz H."/>
        </authorList>
    </citation>
    <scope>NUCLEOTIDE SEQUENCE [LARGE SCALE GENOMIC DNA]</scope>
    <source>
        <strain evidence="6 7">DSM 25661</strain>
    </source>
</reference>
<keyword evidence="7" id="KW-1185">Reference proteome</keyword>
<gene>
    <name evidence="6" type="ORF">SAMN05444278_101405</name>
</gene>
<dbReference type="RefSeq" id="WP_083574444.1">
    <property type="nucleotide sequence ID" value="NZ_FQTW01000001.1"/>
</dbReference>
<evidence type="ECO:0000313" key="6">
    <source>
        <dbReference type="EMBL" id="SHE37528.1"/>
    </source>
</evidence>
<keyword evidence="4" id="KW-0472">Membrane</keyword>
<accession>A0A1M4SZ37</accession>
<evidence type="ECO:0000256" key="2">
    <source>
        <dbReference type="ARBA" id="ARBA00022692"/>
    </source>
</evidence>
<dbReference type="Pfam" id="PF04357">
    <property type="entry name" value="TamB"/>
    <property type="match status" value="1"/>
</dbReference>
<dbReference type="GO" id="GO:0005886">
    <property type="term" value="C:plasma membrane"/>
    <property type="evidence" value="ECO:0007669"/>
    <property type="project" value="InterPro"/>
</dbReference>
<dbReference type="InterPro" id="IPR007452">
    <property type="entry name" value="TamB_C"/>
</dbReference>
<dbReference type="GO" id="GO:0009306">
    <property type="term" value="P:protein secretion"/>
    <property type="evidence" value="ECO:0007669"/>
    <property type="project" value="InterPro"/>
</dbReference>
<name>A0A1M4SZ37_9FLAO</name>
<evidence type="ECO:0000259" key="5">
    <source>
        <dbReference type="Pfam" id="PF04357"/>
    </source>
</evidence>
<dbReference type="EMBL" id="FQTW01000001">
    <property type="protein sequence ID" value="SHE37528.1"/>
    <property type="molecule type" value="Genomic_DNA"/>
</dbReference>
<dbReference type="OrthoDB" id="680700at2"/>
<evidence type="ECO:0000256" key="4">
    <source>
        <dbReference type="ARBA" id="ARBA00023136"/>
    </source>
</evidence>
<comment type="subcellular location">
    <subcellularLocation>
        <location evidence="1">Membrane</location>
        <topology evidence="1">Single-pass membrane protein</topology>
    </subcellularLocation>
</comment>
<evidence type="ECO:0000313" key="7">
    <source>
        <dbReference type="Proteomes" id="UP000184462"/>
    </source>
</evidence>
<dbReference type="PANTHER" id="PTHR36985">
    <property type="entry name" value="TRANSLOCATION AND ASSEMBLY MODULE SUBUNIT TAMB"/>
    <property type="match status" value="1"/>
</dbReference>
<evidence type="ECO:0000256" key="1">
    <source>
        <dbReference type="ARBA" id="ARBA00004167"/>
    </source>
</evidence>
<dbReference type="STRING" id="1155689.SAMN05444278_101405"/>
<feature type="domain" description="Translocation and assembly module TamB C-terminal" evidence="5">
    <location>
        <begin position="1017"/>
        <end position="1441"/>
    </location>
</feature>
<sequence length="1491" mass="168119">MRNTLNQFVKYLKRLVVALLLLFIIIVLLFSIPGVQTYVAKEITNSLNESYKTDINLERFQISYSGNIRLKGVFIKDHKKDTLIYAERLSSSLLDLLNFDSSNLDFSTTEAENLTFKLQHYKDEVNNNLDLFLNKLSDTTATDTTTSITRFSKILLSNSRVYISNENLSTPEVLELNDLNLNVSDLQIINSDVRLELKRFSAVMGRGIVIDNMQMRFAYSPSQMLVNQLNLETAANSNLNADIKMTYTREDFKDFENQVQIEAEFDTSQVSTSDLKRFYKEFAYGRELQLFGNLDGSLNNFNLTNFNIQGLKSTSYKGEAHLVNSFQSEKGFSIELQHETFQSNREDLKALLPDLLNSNLPPILNKFGDINLTGNSFVDSKTVQFDGIANTRLGNLKTKLKLNNPSDSINANYSASLSTTSFNVGKLMASNKVKTANFSAQINGSGFTQASINTDLDLNINSLNIKNYDYNSINLKANFKSPQFTATVTSDDEALKFNFFGSLNTTGPLNAFKIDLDIAEADLNAMNLIKRTNQADFSGKIIADFKGTSIDDAVGSLVLQNFKFEDDFQNYAFDTLNLTSTLNGKFKRININSPDIIDGELSGEFKLTSLPELFSDAFKNLYFRKDDYGENQYQYVDFNFDIYNKVVEVFFPEINLSANTYLKGSLVANQNEFKLNFKSPLVEAYGNRFEKINIQVDNKNPLYNSYVEVDSISNKVYDISKFSMINVSLNDSIFVRSEFKGGDASQDEYNLSLYQTLNDKNQSIFGFRRSSLKFKNNTWFINKNNNANNRILVERNFQNFTVDSIAMRFQDQVMKLAGKTRDSTYKDLDLQFTNVDLDKITPNLDSLKLEGKLNGQLNILQTNQLYKPNLDLKVDSLLVNQFNYGDLRLEANGSKDLNQFSIIANLLKEETYLFDITGDITNKNNAQYADLDISFKDFNIKALSALGGEVVNNFRGALYGDLNLTGKLSEPNINGEVQLYEAGLNIPYLNVDFDFDDDALLTFNQKDIIFENIGLTDTKHTTKGVLSGSITHNSLTDWEMGLDISSDNLLVLDTDFERGALYYGTAFINGNAEILGPVDELTINVNAQTQPNTVFKIPLDDTESFADNSFIYFLTPEEKAKQNGGKNIQIEEVKGLQLNFELDITRDAEVEIVVDQSTGSKLNGRGAGTLLIEINTNGKFNMWGDFVAYEGYYDFRYAGNLVQKRFDLVPGSNLTWNGNPVQANMDVQAKYTTSANPAAILENPSINREIPVEVLINLNGQLIQPEIAFELNYPNLSSVVKSELEYRIQGTENLEYQALSLITQGTFYSQQMLGQNALTGNLIESASGIFDKIISNDDNKFKLGLDYVQTQRTPTQNQTGDRFGFTLQTQLSQRIFVNSRFGVPVGNTTESVIFGDVEVSFLLNESGSLRATAFNRESNIQFIGEELGYTQGVGLSYTVDFNSFKELVQRIFNQEIKANREEEEENTVKSSIKIPSYIKFPRTTTSRTIKE</sequence>
<evidence type="ECO:0000256" key="3">
    <source>
        <dbReference type="ARBA" id="ARBA00022989"/>
    </source>
</evidence>
<keyword evidence="3" id="KW-1133">Transmembrane helix</keyword>
<keyword evidence="2" id="KW-0812">Transmembrane</keyword>
<proteinExistence type="predicted"/>
<dbReference type="Proteomes" id="UP000184462">
    <property type="component" value="Unassembled WGS sequence"/>
</dbReference>